<feature type="transmembrane region" description="Helical" evidence="1">
    <location>
        <begin position="20"/>
        <end position="42"/>
    </location>
</feature>
<dbReference type="Pfam" id="PF18153">
    <property type="entry name" value="Cap15_CD_rec"/>
    <property type="match status" value="1"/>
</dbReference>
<proteinExistence type="predicted"/>
<name>A0ABX5KN14_9BURK</name>
<dbReference type="InterPro" id="IPR056338">
    <property type="entry name" value="Cap15-like_TM"/>
</dbReference>
<dbReference type="Pfam" id="PF23471">
    <property type="entry name" value="Cap15_TM"/>
    <property type="match status" value="1"/>
</dbReference>
<feature type="domain" description="Cap1-like TM helices" evidence="3">
    <location>
        <begin position="20"/>
        <end position="78"/>
    </location>
</feature>
<organism evidence="4 5">
    <name type="scientific">Paraburkholderia unamae</name>
    <dbReference type="NCBI Taxonomy" id="219649"/>
    <lineage>
        <taxon>Bacteria</taxon>
        <taxon>Pseudomonadati</taxon>
        <taxon>Pseudomonadota</taxon>
        <taxon>Betaproteobacteria</taxon>
        <taxon>Burkholderiales</taxon>
        <taxon>Burkholderiaceae</taxon>
        <taxon>Paraburkholderia</taxon>
    </lineage>
</organism>
<evidence type="ECO:0000313" key="5">
    <source>
        <dbReference type="Proteomes" id="UP000245712"/>
    </source>
</evidence>
<evidence type="ECO:0000256" key="1">
    <source>
        <dbReference type="SAM" id="Phobius"/>
    </source>
</evidence>
<feature type="domain" description="CD-NTase-associated protein 15" evidence="2">
    <location>
        <begin position="87"/>
        <end position="206"/>
    </location>
</feature>
<sequence length="208" mass="22800">MEHEYSIVGGLNRAKIGHTIGGLAAAISSVVVTAFLALVKLAHSLGILKDVPSVVLWPVTAGVVYGALYWLFDRKVWKLPYLARLLRVPDLSGKWQCVGQSIQADGTPGTRWSADVVIVQSWDRVRIRLKTLQSVSNSVTAAIVYDEADGFRLMYNYKNEPNIGEGQLSAHRGFAELLFTHDLSSAAGEYFNGHGRFTYGTMTLTRGS</sequence>
<keyword evidence="1" id="KW-0472">Membrane</keyword>
<evidence type="ECO:0000259" key="2">
    <source>
        <dbReference type="Pfam" id="PF18153"/>
    </source>
</evidence>
<dbReference type="InterPro" id="IPR041208">
    <property type="entry name" value="Cap15"/>
</dbReference>
<feature type="transmembrane region" description="Helical" evidence="1">
    <location>
        <begin position="54"/>
        <end position="72"/>
    </location>
</feature>
<comment type="caution">
    <text evidence="4">The sequence shown here is derived from an EMBL/GenBank/DDBJ whole genome shotgun (WGS) entry which is preliminary data.</text>
</comment>
<dbReference type="Proteomes" id="UP000245712">
    <property type="component" value="Unassembled WGS sequence"/>
</dbReference>
<gene>
    <name evidence="4" type="ORF">C7402_10677</name>
</gene>
<dbReference type="RefSeq" id="WP_116611092.1">
    <property type="nucleotide sequence ID" value="NZ_QEOB01000006.1"/>
</dbReference>
<keyword evidence="1" id="KW-0812">Transmembrane</keyword>
<reference evidence="4 5" key="1">
    <citation type="submission" date="2018-05" db="EMBL/GenBank/DDBJ databases">
        <title>Genomic Encyclopedia of Type Strains, Phase IV (KMG-V): Genome sequencing to study the core and pangenomes of soil and plant-associated prokaryotes.</title>
        <authorList>
            <person name="Whitman W."/>
        </authorList>
    </citation>
    <scope>NUCLEOTIDE SEQUENCE [LARGE SCALE GENOMIC DNA]</scope>
    <source>
        <strain evidence="4 5">SCZa-39</strain>
    </source>
</reference>
<keyword evidence="1" id="KW-1133">Transmembrane helix</keyword>
<dbReference type="EMBL" id="QEOB01000006">
    <property type="protein sequence ID" value="PVX83673.1"/>
    <property type="molecule type" value="Genomic_DNA"/>
</dbReference>
<evidence type="ECO:0008006" key="6">
    <source>
        <dbReference type="Google" id="ProtNLM"/>
    </source>
</evidence>
<evidence type="ECO:0000259" key="3">
    <source>
        <dbReference type="Pfam" id="PF23471"/>
    </source>
</evidence>
<keyword evidence="5" id="KW-1185">Reference proteome</keyword>
<protein>
    <recommendedName>
        <fullName evidence="6">SMODS-associating 2TM beta-strand rich effector domain-containing protein</fullName>
    </recommendedName>
</protein>
<accession>A0ABX5KN14</accession>
<evidence type="ECO:0000313" key="4">
    <source>
        <dbReference type="EMBL" id="PVX83673.1"/>
    </source>
</evidence>